<comment type="caution">
    <text evidence="3">The sequence shown here is derived from an EMBL/GenBank/DDBJ whole genome shotgun (WGS) entry which is preliminary data.</text>
</comment>
<name>W4QJZ1_9BACI</name>
<accession>W4QJZ1</accession>
<keyword evidence="4" id="KW-1185">Reference proteome</keyword>
<dbReference type="PANTHER" id="PTHR43861">
    <property type="entry name" value="TRANS-ACONITATE 2-METHYLTRANSFERASE-RELATED"/>
    <property type="match status" value="1"/>
</dbReference>
<evidence type="ECO:0000313" key="4">
    <source>
        <dbReference type="Proteomes" id="UP000018895"/>
    </source>
</evidence>
<dbReference type="Gene3D" id="2.20.25.110">
    <property type="entry name" value="S-adenosyl-L-methionine-dependent methyltransferases"/>
    <property type="match status" value="1"/>
</dbReference>
<evidence type="ECO:0000313" key="3">
    <source>
        <dbReference type="EMBL" id="GAE31674.1"/>
    </source>
</evidence>
<dbReference type="Pfam" id="PF13649">
    <property type="entry name" value="Methyltransf_25"/>
    <property type="match status" value="1"/>
</dbReference>
<evidence type="ECO:0000259" key="2">
    <source>
        <dbReference type="Pfam" id="PF13649"/>
    </source>
</evidence>
<dbReference type="STRING" id="1236971.JCM9152_3157"/>
<dbReference type="InterPro" id="IPR029063">
    <property type="entry name" value="SAM-dependent_MTases_sf"/>
</dbReference>
<dbReference type="RefSeq" id="WP_035345655.1">
    <property type="nucleotide sequence ID" value="NZ_BAUU01000022.1"/>
</dbReference>
<feature type="domain" description="Methyltransferase" evidence="2">
    <location>
        <begin position="42"/>
        <end position="138"/>
    </location>
</feature>
<keyword evidence="3" id="KW-0489">Methyltransferase</keyword>
<dbReference type="AlphaFoldDB" id="W4QJZ1"/>
<dbReference type="Proteomes" id="UP000018895">
    <property type="component" value="Unassembled WGS sequence"/>
</dbReference>
<evidence type="ECO:0000256" key="1">
    <source>
        <dbReference type="ARBA" id="ARBA00022679"/>
    </source>
</evidence>
<reference evidence="3" key="1">
    <citation type="journal article" date="2014" name="Genome Announc.">
        <title>Draft Genome Sequences of Three Alkaliphilic Bacillus Strains, Bacillus wakoensis JCM 9140T, Bacillus akibai JCM 9157T, and Bacillus hemicellulosilyticus JCM 9152T.</title>
        <authorList>
            <person name="Yuki M."/>
            <person name="Oshima K."/>
            <person name="Suda W."/>
            <person name="Oshida Y."/>
            <person name="Kitamura K."/>
            <person name="Iida T."/>
            <person name="Hattori M."/>
            <person name="Ohkuma M."/>
        </authorList>
    </citation>
    <scope>NUCLEOTIDE SEQUENCE [LARGE SCALE GENOMIC DNA]</scope>
    <source>
        <strain evidence="3">JCM 9152</strain>
    </source>
</reference>
<organism evidence="3 4">
    <name type="scientific">Halalkalibacter hemicellulosilyticusJCM 9152</name>
    <dbReference type="NCBI Taxonomy" id="1236971"/>
    <lineage>
        <taxon>Bacteria</taxon>
        <taxon>Bacillati</taxon>
        <taxon>Bacillota</taxon>
        <taxon>Bacilli</taxon>
        <taxon>Bacillales</taxon>
        <taxon>Bacillaceae</taxon>
        <taxon>Halalkalibacter</taxon>
    </lineage>
</organism>
<proteinExistence type="predicted"/>
<dbReference type="EMBL" id="BAUU01000022">
    <property type="protein sequence ID" value="GAE31674.1"/>
    <property type="molecule type" value="Genomic_DNA"/>
</dbReference>
<sequence>MSYQSFASVYDYLMSEAPYDKWLSFTRRKLEEKQKSFSNSSILDIGCGTGEMLIRFHNNGAKQLTGIDLSIDMLSVAHKKCEQVSCSPFLIQQSMSEFQTENQYELITIYCDSINYLETEEEMKETFRRCYEHLKEDGLLLFDCHSISKIAQFIGETYTDDDEDVSYIWNSFSGAVNNSVEHELIFFQRGEDGRYDRYEELHKQRTYPLQSYVNWLERVGFTVESVEENFTENQATDESERLFFSCSK</sequence>
<gene>
    <name evidence="3" type="ORF">JCM9152_3157</name>
</gene>
<dbReference type="CDD" id="cd02440">
    <property type="entry name" value="AdoMet_MTases"/>
    <property type="match status" value="1"/>
</dbReference>
<dbReference type="OrthoDB" id="9811589at2"/>
<protein>
    <submittedName>
        <fullName evidence="3">Methyltransferase</fullName>
    </submittedName>
</protein>
<dbReference type="GO" id="GO:0008168">
    <property type="term" value="F:methyltransferase activity"/>
    <property type="evidence" value="ECO:0007669"/>
    <property type="project" value="UniProtKB-KW"/>
</dbReference>
<keyword evidence="1 3" id="KW-0808">Transferase</keyword>
<dbReference type="Gene3D" id="3.40.50.150">
    <property type="entry name" value="Vaccinia Virus protein VP39"/>
    <property type="match status" value="1"/>
</dbReference>
<dbReference type="GO" id="GO:0032259">
    <property type="term" value="P:methylation"/>
    <property type="evidence" value="ECO:0007669"/>
    <property type="project" value="UniProtKB-KW"/>
</dbReference>
<dbReference type="InterPro" id="IPR041698">
    <property type="entry name" value="Methyltransf_25"/>
</dbReference>
<dbReference type="SUPFAM" id="SSF53335">
    <property type="entry name" value="S-adenosyl-L-methionine-dependent methyltransferases"/>
    <property type="match status" value="1"/>
</dbReference>